<dbReference type="SMART" id="SM00382">
    <property type="entry name" value="AAA"/>
    <property type="match status" value="1"/>
</dbReference>
<keyword evidence="3" id="KW-0547">Nucleotide-binding</keyword>
<dbReference type="Gene3D" id="3.40.50.300">
    <property type="entry name" value="P-loop containing nucleotide triphosphate hydrolases"/>
    <property type="match status" value="1"/>
</dbReference>
<accession>A0A7Z0EAZ7</accession>
<sequence>MITAENLHKRYGAKTAVDGISFQLQPGKVTGFLGPNGSGKSTTMRMGVGLDRPTSGSITIDGKPYAQHKAPMRTVGAVLDAGATHPGRTGKAHLKALAATHKISNKRVQEVIDLTGLGEAAGKRIKGYSLGMNQRLGIAAALLGDPAVLIFDEPVNGLDPEGVRWVRRLARDMAAEGRTVFFSSHLMSEMSQTADHLIVLGRGRLIADAPIHELLDAEDQQVLVRTEQAADLANALSADGVTITHLDAETLKVGGLDPRIIGRRALDTQVVLHELAPQETSLEDQYMKLTGDHVEYRSGGTTQEATQQEATQQEVTQ</sequence>
<feature type="domain" description="ABC transporter" evidence="6">
    <location>
        <begin position="2"/>
        <end position="227"/>
    </location>
</feature>
<feature type="region of interest" description="Disordered" evidence="5">
    <location>
        <begin position="298"/>
        <end position="317"/>
    </location>
</feature>
<feature type="compositionally biased region" description="Low complexity" evidence="5">
    <location>
        <begin position="301"/>
        <end position="317"/>
    </location>
</feature>
<evidence type="ECO:0000259" key="6">
    <source>
        <dbReference type="PROSITE" id="PS50893"/>
    </source>
</evidence>
<evidence type="ECO:0000256" key="5">
    <source>
        <dbReference type="SAM" id="MobiDB-lite"/>
    </source>
</evidence>
<protein>
    <submittedName>
        <fullName evidence="7">ABC-2 type transport system ATP-binding protein</fullName>
    </submittedName>
</protein>
<gene>
    <name evidence="7" type="ORF">HNR11_002741</name>
</gene>
<evidence type="ECO:0000256" key="2">
    <source>
        <dbReference type="ARBA" id="ARBA00022448"/>
    </source>
</evidence>
<comment type="similarity">
    <text evidence="1">Belongs to the ABC transporter superfamily.</text>
</comment>
<evidence type="ECO:0000313" key="8">
    <source>
        <dbReference type="Proteomes" id="UP000560069"/>
    </source>
</evidence>
<organism evidence="7 8">
    <name type="scientific">Nesterenkonia sandarakina</name>
    <dbReference type="NCBI Taxonomy" id="272918"/>
    <lineage>
        <taxon>Bacteria</taxon>
        <taxon>Bacillati</taxon>
        <taxon>Actinomycetota</taxon>
        <taxon>Actinomycetes</taxon>
        <taxon>Micrococcales</taxon>
        <taxon>Micrococcaceae</taxon>
        <taxon>Nesterenkonia</taxon>
    </lineage>
</organism>
<dbReference type="Pfam" id="PF00005">
    <property type="entry name" value="ABC_tran"/>
    <property type="match status" value="1"/>
</dbReference>
<dbReference type="InterPro" id="IPR003439">
    <property type="entry name" value="ABC_transporter-like_ATP-bd"/>
</dbReference>
<dbReference type="AlphaFoldDB" id="A0A7Z0EAZ7"/>
<dbReference type="GO" id="GO:0005524">
    <property type="term" value="F:ATP binding"/>
    <property type="evidence" value="ECO:0007669"/>
    <property type="project" value="UniProtKB-KW"/>
</dbReference>
<keyword evidence="4 7" id="KW-0067">ATP-binding</keyword>
<dbReference type="PROSITE" id="PS50893">
    <property type="entry name" value="ABC_TRANSPORTER_2"/>
    <property type="match status" value="1"/>
</dbReference>
<dbReference type="PANTHER" id="PTHR43335">
    <property type="entry name" value="ABC TRANSPORTER, ATP-BINDING PROTEIN"/>
    <property type="match status" value="1"/>
</dbReference>
<evidence type="ECO:0000256" key="3">
    <source>
        <dbReference type="ARBA" id="ARBA00022741"/>
    </source>
</evidence>
<dbReference type="Proteomes" id="UP000560069">
    <property type="component" value="Unassembled WGS sequence"/>
</dbReference>
<comment type="caution">
    <text evidence="7">The sequence shown here is derived from an EMBL/GenBank/DDBJ whole genome shotgun (WGS) entry which is preliminary data.</text>
</comment>
<dbReference type="RefSeq" id="WP_179443081.1">
    <property type="nucleotide sequence ID" value="NZ_BAAALK010000003.1"/>
</dbReference>
<evidence type="ECO:0000256" key="1">
    <source>
        <dbReference type="ARBA" id="ARBA00005417"/>
    </source>
</evidence>
<evidence type="ECO:0000313" key="7">
    <source>
        <dbReference type="EMBL" id="NYJ18151.1"/>
    </source>
</evidence>
<evidence type="ECO:0000256" key="4">
    <source>
        <dbReference type="ARBA" id="ARBA00022840"/>
    </source>
</evidence>
<dbReference type="InterPro" id="IPR027417">
    <property type="entry name" value="P-loop_NTPase"/>
</dbReference>
<keyword evidence="2" id="KW-0813">Transport</keyword>
<keyword evidence="8" id="KW-1185">Reference proteome</keyword>
<dbReference type="InterPro" id="IPR003593">
    <property type="entry name" value="AAA+_ATPase"/>
</dbReference>
<dbReference type="SUPFAM" id="SSF52540">
    <property type="entry name" value="P-loop containing nucleoside triphosphate hydrolases"/>
    <property type="match status" value="1"/>
</dbReference>
<reference evidence="7 8" key="1">
    <citation type="submission" date="2020-07" db="EMBL/GenBank/DDBJ databases">
        <title>Sequencing the genomes of 1000 actinobacteria strains.</title>
        <authorList>
            <person name="Klenk H.-P."/>
        </authorList>
    </citation>
    <scope>NUCLEOTIDE SEQUENCE [LARGE SCALE GENOMIC DNA]</scope>
    <source>
        <strain evidence="7 8">DSM 15664</strain>
    </source>
</reference>
<dbReference type="GO" id="GO:0016887">
    <property type="term" value="F:ATP hydrolysis activity"/>
    <property type="evidence" value="ECO:0007669"/>
    <property type="project" value="InterPro"/>
</dbReference>
<name>A0A7Z0EAZ7_9MICC</name>
<dbReference type="PANTHER" id="PTHR43335:SF4">
    <property type="entry name" value="ABC TRANSPORTER, ATP-BINDING PROTEIN"/>
    <property type="match status" value="1"/>
</dbReference>
<dbReference type="EMBL" id="JACCFQ010000002">
    <property type="protein sequence ID" value="NYJ18151.1"/>
    <property type="molecule type" value="Genomic_DNA"/>
</dbReference>
<proteinExistence type="inferred from homology"/>